<sequence>MLRYALRGREDYAWTTTVQKAMGKVFFRRMSRSTGVQFGDGRKPLLCPHMRAASRPARSGPAGTRR</sequence>
<proteinExistence type="predicted"/>
<evidence type="ECO:0000313" key="3">
    <source>
        <dbReference type="Proteomes" id="UP000186455"/>
    </source>
</evidence>
<gene>
    <name evidence="2" type="ORF">AB852_19225</name>
</gene>
<feature type="compositionally biased region" description="Low complexity" evidence="1">
    <location>
        <begin position="51"/>
        <end position="66"/>
    </location>
</feature>
<dbReference type="AlphaFoldDB" id="A0A1Q4V6W5"/>
<evidence type="ECO:0000313" key="2">
    <source>
        <dbReference type="EMBL" id="OKH93581.1"/>
    </source>
</evidence>
<evidence type="ECO:0000256" key="1">
    <source>
        <dbReference type="SAM" id="MobiDB-lite"/>
    </source>
</evidence>
<dbReference type="Proteomes" id="UP000186455">
    <property type="component" value="Unassembled WGS sequence"/>
</dbReference>
<organism evidence="2 3">
    <name type="scientific">Streptomyces uncialis</name>
    <dbReference type="NCBI Taxonomy" id="1048205"/>
    <lineage>
        <taxon>Bacteria</taxon>
        <taxon>Bacillati</taxon>
        <taxon>Actinomycetota</taxon>
        <taxon>Actinomycetes</taxon>
        <taxon>Kitasatosporales</taxon>
        <taxon>Streptomycetaceae</taxon>
        <taxon>Streptomyces</taxon>
    </lineage>
</organism>
<keyword evidence="3" id="KW-1185">Reference proteome</keyword>
<dbReference type="RefSeq" id="WP_073790070.1">
    <property type="nucleotide sequence ID" value="NZ_LFBV01000004.1"/>
</dbReference>
<name>A0A1Q4V6W5_9ACTN</name>
<dbReference type="EMBL" id="LFBV01000004">
    <property type="protein sequence ID" value="OKH93581.1"/>
    <property type="molecule type" value="Genomic_DNA"/>
</dbReference>
<protein>
    <submittedName>
        <fullName evidence="2">Uncharacterized protein</fullName>
    </submittedName>
</protein>
<accession>A0A1Q4V6W5</accession>
<comment type="caution">
    <text evidence="2">The sequence shown here is derived from an EMBL/GenBank/DDBJ whole genome shotgun (WGS) entry which is preliminary data.</text>
</comment>
<feature type="region of interest" description="Disordered" evidence="1">
    <location>
        <begin position="38"/>
        <end position="66"/>
    </location>
</feature>
<reference evidence="2 3" key="1">
    <citation type="submission" date="2015-06" db="EMBL/GenBank/DDBJ databases">
        <title>Cloning and characterization of the uncialamcin biosynthetic gene cluster.</title>
        <authorList>
            <person name="Yan X."/>
            <person name="Huang T."/>
            <person name="Ge H."/>
            <person name="Shen B."/>
        </authorList>
    </citation>
    <scope>NUCLEOTIDE SEQUENCE [LARGE SCALE GENOMIC DNA]</scope>
    <source>
        <strain evidence="2 3">DCA2648</strain>
    </source>
</reference>